<feature type="compositionally biased region" description="Polar residues" evidence="1">
    <location>
        <begin position="9"/>
        <end position="21"/>
    </location>
</feature>
<feature type="domain" description="F-box" evidence="2">
    <location>
        <begin position="35"/>
        <end position="90"/>
    </location>
</feature>
<dbReference type="AlphaFoldDB" id="A0A1R3JQ50"/>
<dbReference type="SUPFAM" id="SSF81383">
    <property type="entry name" value="F-box domain"/>
    <property type="match status" value="1"/>
</dbReference>
<accession>A0A1R3JQ50</accession>
<protein>
    <recommendedName>
        <fullName evidence="2">F-box domain-containing protein</fullName>
    </recommendedName>
</protein>
<evidence type="ECO:0000313" key="4">
    <source>
        <dbReference type="Proteomes" id="UP000187203"/>
    </source>
</evidence>
<dbReference type="Gene3D" id="1.20.1280.50">
    <property type="match status" value="1"/>
</dbReference>
<dbReference type="InterPro" id="IPR053197">
    <property type="entry name" value="F-box_SCFL_complex_component"/>
</dbReference>
<dbReference type="InterPro" id="IPR036047">
    <property type="entry name" value="F-box-like_dom_sf"/>
</dbReference>
<dbReference type="PANTHER" id="PTHR34223">
    <property type="entry name" value="OS11G0201299 PROTEIN"/>
    <property type="match status" value="1"/>
</dbReference>
<dbReference type="STRING" id="93759.A0A1R3JQ50"/>
<dbReference type="Proteomes" id="UP000187203">
    <property type="component" value="Unassembled WGS sequence"/>
</dbReference>
<gene>
    <name evidence="3" type="ORF">COLO4_14928</name>
</gene>
<feature type="region of interest" description="Disordered" evidence="1">
    <location>
        <begin position="1"/>
        <end position="25"/>
    </location>
</feature>
<reference evidence="4" key="1">
    <citation type="submission" date="2013-09" db="EMBL/GenBank/DDBJ databases">
        <title>Corchorus olitorius genome sequencing.</title>
        <authorList>
            <person name="Alam M."/>
            <person name="Haque M.S."/>
            <person name="Islam M.S."/>
            <person name="Emdad E.M."/>
            <person name="Islam M.M."/>
            <person name="Ahmed B."/>
            <person name="Halim A."/>
            <person name="Hossen Q.M.M."/>
            <person name="Hossain M.Z."/>
            <person name="Ahmed R."/>
            <person name="Khan M.M."/>
            <person name="Islam R."/>
            <person name="Rashid M.M."/>
            <person name="Khan S.A."/>
            <person name="Rahman M.S."/>
            <person name="Alam M."/>
            <person name="Yahiya A.S."/>
            <person name="Khan M.S."/>
            <person name="Azam M.S."/>
            <person name="Haque T."/>
            <person name="Lashkar M.Z.H."/>
            <person name="Akhand A.I."/>
            <person name="Morshed G."/>
            <person name="Roy S."/>
            <person name="Uddin K.S."/>
            <person name="Rabeya T."/>
            <person name="Hossain A.S."/>
            <person name="Chowdhury A."/>
            <person name="Snigdha A.R."/>
            <person name="Mortoza M.S."/>
            <person name="Matin S.A."/>
            <person name="Hoque S.M.E."/>
            <person name="Islam M.K."/>
            <person name="Roy D.K."/>
            <person name="Haider R."/>
            <person name="Moosa M.M."/>
            <person name="Elias S.M."/>
            <person name="Hasan A.M."/>
            <person name="Jahan S."/>
            <person name="Shafiuddin M."/>
            <person name="Mahmood N."/>
            <person name="Shommy N.S."/>
        </authorList>
    </citation>
    <scope>NUCLEOTIDE SEQUENCE [LARGE SCALE GENOMIC DNA]</scope>
    <source>
        <strain evidence="4">cv. O-4</strain>
    </source>
</reference>
<organism evidence="3 4">
    <name type="scientific">Corchorus olitorius</name>
    <dbReference type="NCBI Taxonomy" id="93759"/>
    <lineage>
        <taxon>Eukaryota</taxon>
        <taxon>Viridiplantae</taxon>
        <taxon>Streptophyta</taxon>
        <taxon>Embryophyta</taxon>
        <taxon>Tracheophyta</taxon>
        <taxon>Spermatophyta</taxon>
        <taxon>Magnoliopsida</taxon>
        <taxon>eudicotyledons</taxon>
        <taxon>Gunneridae</taxon>
        <taxon>Pentapetalae</taxon>
        <taxon>rosids</taxon>
        <taxon>malvids</taxon>
        <taxon>Malvales</taxon>
        <taxon>Malvaceae</taxon>
        <taxon>Grewioideae</taxon>
        <taxon>Apeibeae</taxon>
        <taxon>Corchorus</taxon>
    </lineage>
</organism>
<dbReference type="PANTHER" id="PTHR34223:SF83">
    <property type="entry name" value="F-BOX DOMAIN-CONTAINING PROTEIN"/>
    <property type="match status" value="1"/>
</dbReference>
<dbReference type="OrthoDB" id="584579at2759"/>
<evidence type="ECO:0000256" key="1">
    <source>
        <dbReference type="SAM" id="MobiDB-lite"/>
    </source>
</evidence>
<keyword evidence="4" id="KW-1185">Reference proteome</keyword>
<proteinExistence type="predicted"/>
<dbReference type="PROSITE" id="PS50181">
    <property type="entry name" value="FBOX"/>
    <property type="match status" value="1"/>
</dbReference>
<name>A0A1R3JQ50_9ROSI</name>
<evidence type="ECO:0000259" key="2">
    <source>
        <dbReference type="PROSITE" id="PS50181"/>
    </source>
</evidence>
<sequence>MMGRKNQQEELNPDNNSTSIEDTTEDLDLNEQIKDDIISRLPDEILCRIISILPFDSAFRTAALSTRWENLWKEAFSTRNGTIEDVFDAVFTFLNVFHELRRSKNNWEFQLPYDEGHILGVLPCFSRFPQDLFVAHDALLDFRQGPGIDLDIKSYEFTIFESIQDVESLTLCRWFFETVLCRKLKISGENLLFGSLKHLWWIEYSETIYNSDALISFMKCCPRLERLYVTIDPSSYGVSGTYWYPQKVPWTSSRKNLKVVKLEGFAKEEDEILLAMKLKEVFSAEPLIIAKSDQACLRRLVKVPMKMKKKGKFPYMFEQGVENLHEVPDHIHMELY</sequence>
<dbReference type="InterPro" id="IPR001810">
    <property type="entry name" value="F-box_dom"/>
</dbReference>
<dbReference type="EMBL" id="AWUE01015525">
    <property type="protein sequence ID" value="OMO96989.1"/>
    <property type="molecule type" value="Genomic_DNA"/>
</dbReference>
<dbReference type="CDD" id="cd22160">
    <property type="entry name" value="F-box_AtFBL13-like"/>
    <property type="match status" value="1"/>
</dbReference>
<dbReference type="Pfam" id="PF00646">
    <property type="entry name" value="F-box"/>
    <property type="match status" value="1"/>
</dbReference>
<dbReference type="InterPro" id="IPR053781">
    <property type="entry name" value="F-box_AtFBL13-like"/>
</dbReference>
<comment type="caution">
    <text evidence="3">The sequence shown here is derived from an EMBL/GenBank/DDBJ whole genome shotgun (WGS) entry which is preliminary data.</text>
</comment>
<evidence type="ECO:0000313" key="3">
    <source>
        <dbReference type="EMBL" id="OMO96989.1"/>
    </source>
</evidence>